<reference evidence="8 9" key="1">
    <citation type="journal article" date="2018" name="Proc. Natl. Acad. Sci. U.S.A.">
        <title>Draft genome sequence of Camellia sinensis var. sinensis provides insights into the evolution of the tea genome and tea quality.</title>
        <authorList>
            <person name="Wei C."/>
            <person name="Yang H."/>
            <person name="Wang S."/>
            <person name="Zhao J."/>
            <person name="Liu C."/>
            <person name="Gao L."/>
            <person name="Xia E."/>
            <person name="Lu Y."/>
            <person name="Tai Y."/>
            <person name="She G."/>
            <person name="Sun J."/>
            <person name="Cao H."/>
            <person name="Tong W."/>
            <person name="Gao Q."/>
            <person name="Li Y."/>
            <person name="Deng W."/>
            <person name="Jiang X."/>
            <person name="Wang W."/>
            <person name="Chen Q."/>
            <person name="Zhang S."/>
            <person name="Li H."/>
            <person name="Wu J."/>
            <person name="Wang P."/>
            <person name="Li P."/>
            <person name="Shi C."/>
            <person name="Zheng F."/>
            <person name="Jian J."/>
            <person name="Huang B."/>
            <person name="Shan D."/>
            <person name="Shi M."/>
            <person name="Fang C."/>
            <person name="Yue Y."/>
            <person name="Li F."/>
            <person name="Li D."/>
            <person name="Wei S."/>
            <person name="Han B."/>
            <person name="Jiang C."/>
            <person name="Yin Y."/>
            <person name="Xia T."/>
            <person name="Zhang Z."/>
            <person name="Bennetzen J.L."/>
            <person name="Zhao S."/>
            <person name="Wan X."/>
        </authorList>
    </citation>
    <scope>NUCLEOTIDE SEQUENCE [LARGE SCALE GENOMIC DNA]</scope>
    <source>
        <strain evidence="9">cv. Shuchazao</strain>
        <tissue evidence="8">Leaf</tissue>
    </source>
</reference>
<keyword evidence="3" id="KW-0963">Cytoplasm</keyword>
<dbReference type="Pfam" id="PF06886">
    <property type="entry name" value="TPX2"/>
    <property type="match status" value="1"/>
</dbReference>
<evidence type="ECO:0000259" key="7">
    <source>
        <dbReference type="Pfam" id="PF06886"/>
    </source>
</evidence>
<evidence type="ECO:0000313" key="9">
    <source>
        <dbReference type="Proteomes" id="UP000306102"/>
    </source>
</evidence>
<keyword evidence="4" id="KW-0493">Microtubule</keyword>
<evidence type="ECO:0000256" key="6">
    <source>
        <dbReference type="SAM" id="MobiDB-lite"/>
    </source>
</evidence>
<sequence length="517" mass="58071">MAGEIEEPFSLSFRADSIHNGSISFGRFETECLSWERRSSFSHNRYLEEVEKYSKPGSVTEKKAYFEAHFKRKALLSRSSSDSQNGIQCQTSENDTSENMDYKDEFEHTNEGGHSVQFDESFDGSEYDGDCDLMECVRGDLRTSCVEPQFQTDLNNVNEAEQGVPEHANPDKAYQTGAGSLPAIDAEQGKEVIDDKSANVGLTCKPVHLSTNCHSTGKDDSVNLEHRQESCPKAGTKLESKLAKPRLKSSTQVQRNVSSEPSKCSAKKHIRSKSEDSQSTKTEKHSSHTAILTTRWDPKGSKSKVIHDNRSEKKLKTKKVVHEPKPSASEKLVPKARQNANRPKQVENSTKSGMKQSLAVFNFKSEERAERRKEARTHAFYMKLGEKKHAKKAGTNQIQENKLEKTEADIKQFRKSLDLKETPKSPLYYMMGLSCLIVYKYREQLMLTAPSSNGILVDGKRKVEAVRSINDMVRKDMNGVGISNASEMGHLASWCSLLTMCIAILHPFITHPHPWAS</sequence>
<evidence type="ECO:0000256" key="5">
    <source>
        <dbReference type="ARBA" id="ARBA00023212"/>
    </source>
</evidence>
<evidence type="ECO:0000313" key="8">
    <source>
        <dbReference type="EMBL" id="THG22050.1"/>
    </source>
</evidence>
<feature type="region of interest" description="Disordered" evidence="6">
    <location>
        <begin position="215"/>
        <end position="352"/>
    </location>
</feature>
<evidence type="ECO:0000256" key="3">
    <source>
        <dbReference type="ARBA" id="ARBA00022490"/>
    </source>
</evidence>
<dbReference type="GO" id="GO:0005874">
    <property type="term" value="C:microtubule"/>
    <property type="evidence" value="ECO:0007669"/>
    <property type="project" value="UniProtKB-KW"/>
</dbReference>
<protein>
    <recommendedName>
        <fullName evidence="7">TPX2 C-terminal domain-containing protein</fullName>
    </recommendedName>
</protein>
<feature type="compositionally biased region" description="Polar residues" evidence="6">
    <location>
        <begin position="338"/>
        <end position="352"/>
    </location>
</feature>
<evidence type="ECO:0000256" key="2">
    <source>
        <dbReference type="ARBA" id="ARBA00005885"/>
    </source>
</evidence>
<proteinExistence type="inferred from homology"/>
<dbReference type="Proteomes" id="UP000306102">
    <property type="component" value="Unassembled WGS sequence"/>
</dbReference>
<dbReference type="InterPro" id="IPR027329">
    <property type="entry name" value="TPX2_C"/>
</dbReference>
<accession>A0A4S4EYB1</accession>
<dbReference type="AlphaFoldDB" id="A0A4S4EYB1"/>
<gene>
    <name evidence="8" type="ORF">TEA_020822</name>
</gene>
<evidence type="ECO:0000256" key="1">
    <source>
        <dbReference type="ARBA" id="ARBA00004245"/>
    </source>
</evidence>
<keyword evidence="9" id="KW-1185">Reference proteome</keyword>
<feature type="region of interest" description="Disordered" evidence="6">
    <location>
        <begin position="77"/>
        <end position="99"/>
    </location>
</feature>
<feature type="compositionally biased region" description="Basic and acidic residues" evidence="6">
    <location>
        <begin position="272"/>
        <end position="286"/>
    </location>
</feature>
<comment type="subcellular location">
    <subcellularLocation>
        <location evidence="1">Cytoplasm</location>
        <location evidence="1">Cytoskeleton</location>
    </subcellularLocation>
</comment>
<keyword evidence="5" id="KW-0206">Cytoskeleton</keyword>
<feature type="compositionally biased region" description="Basic and acidic residues" evidence="6">
    <location>
        <begin position="216"/>
        <end position="242"/>
    </location>
</feature>
<comment type="caution">
    <text evidence="8">The sequence shown here is derived from an EMBL/GenBank/DDBJ whole genome shotgun (WGS) entry which is preliminary data.</text>
</comment>
<dbReference type="PANTHER" id="PTHR47067:SF6">
    <property type="entry name" value="PROTEIN WVD2-LIKE 7"/>
    <property type="match status" value="1"/>
</dbReference>
<dbReference type="EMBL" id="SDRB02001018">
    <property type="protein sequence ID" value="THG22050.1"/>
    <property type="molecule type" value="Genomic_DNA"/>
</dbReference>
<dbReference type="STRING" id="542762.A0A4S4EYB1"/>
<organism evidence="8 9">
    <name type="scientific">Camellia sinensis var. sinensis</name>
    <name type="common">China tea</name>
    <dbReference type="NCBI Taxonomy" id="542762"/>
    <lineage>
        <taxon>Eukaryota</taxon>
        <taxon>Viridiplantae</taxon>
        <taxon>Streptophyta</taxon>
        <taxon>Embryophyta</taxon>
        <taxon>Tracheophyta</taxon>
        <taxon>Spermatophyta</taxon>
        <taxon>Magnoliopsida</taxon>
        <taxon>eudicotyledons</taxon>
        <taxon>Gunneridae</taxon>
        <taxon>Pentapetalae</taxon>
        <taxon>asterids</taxon>
        <taxon>Ericales</taxon>
        <taxon>Theaceae</taxon>
        <taxon>Camellia</taxon>
    </lineage>
</organism>
<name>A0A4S4EYB1_CAMSN</name>
<evidence type="ECO:0000256" key="4">
    <source>
        <dbReference type="ARBA" id="ARBA00022701"/>
    </source>
</evidence>
<dbReference type="PANTHER" id="PTHR47067">
    <property type="entry name" value="TPX2 (TARGETING PROTEIN FOR XKLP2) PROTEIN FAMILY-RELATED"/>
    <property type="match status" value="1"/>
</dbReference>
<feature type="compositionally biased region" description="Polar residues" evidence="6">
    <location>
        <begin position="248"/>
        <end position="262"/>
    </location>
</feature>
<feature type="compositionally biased region" description="Basic and acidic residues" evidence="6">
    <location>
        <begin position="296"/>
        <end position="325"/>
    </location>
</feature>
<comment type="similarity">
    <text evidence="2">Belongs to the TPX2 family.</text>
</comment>
<dbReference type="InterPro" id="IPR044216">
    <property type="entry name" value="WDL7"/>
</dbReference>
<feature type="domain" description="TPX2 C-terminal" evidence="7">
    <location>
        <begin position="361"/>
        <end position="423"/>
    </location>
</feature>